<dbReference type="Pfam" id="PF01263">
    <property type="entry name" value="Aldose_epim"/>
    <property type="match status" value="1"/>
</dbReference>
<organism evidence="1 2">
    <name type="scientific">Microbacterium ginsengisoli</name>
    <dbReference type="NCBI Taxonomy" id="400772"/>
    <lineage>
        <taxon>Bacteria</taxon>
        <taxon>Bacillati</taxon>
        <taxon>Actinomycetota</taxon>
        <taxon>Actinomycetes</taxon>
        <taxon>Micrococcales</taxon>
        <taxon>Microbacteriaceae</taxon>
        <taxon>Microbacterium</taxon>
    </lineage>
</organism>
<dbReference type="GO" id="GO:0033499">
    <property type="term" value="P:galactose catabolic process via UDP-galactose, Leloir pathway"/>
    <property type="evidence" value="ECO:0007669"/>
    <property type="project" value="TreeGrafter"/>
</dbReference>
<dbReference type="Proteomes" id="UP000033451">
    <property type="component" value="Unassembled WGS sequence"/>
</dbReference>
<dbReference type="PANTHER" id="PTHR10091:SF0">
    <property type="entry name" value="GALACTOSE MUTAROTASE"/>
    <property type="match status" value="1"/>
</dbReference>
<comment type="caution">
    <text evidence="1">The sequence shown here is derived from an EMBL/GenBank/DDBJ whole genome shotgun (WGS) entry which is preliminary data.</text>
</comment>
<dbReference type="InterPro" id="IPR011013">
    <property type="entry name" value="Gal_mutarotase_sf_dom"/>
</dbReference>
<dbReference type="STRING" id="400772.RR49_00168"/>
<protein>
    <submittedName>
        <fullName evidence="1">Aldose 1-epimerase</fullName>
        <ecNumber evidence="1">5.1.3.3</ecNumber>
    </submittedName>
</protein>
<gene>
    <name evidence="1" type="primary">galM_1</name>
    <name evidence="1" type="ORF">RR49_00168</name>
</gene>
<sequence length="320" mass="33945">MSIDASAPLSGTALTLRGGGYLAELSTVGATVRVLRFGDRDLIVPFARDEVRPAFRGATLAPWPNRIVDGEYRFAGETHRVALTEPERGHALHGLVGWYDFAVVAHTPERALLTTTIAAQSGYPWRVRVDVDYRLDGSGLTQTVTAVNLSDTPAPFGTGPHPYLLPATGSVNEALLHLPASRVLEVTRRRLKPLDLAEVAVDAARFDFREPRVIGEVCIDHAFTDLARDGAGVASVTVTDAAARGARITFDAGSPWVQICTADQPGGPGSPGHRIGVAVEPMTCAPDAFNAERYPFDTGVLSIAPGEAASVTWTLSAVGD</sequence>
<dbReference type="InterPro" id="IPR014718">
    <property type="entry name" value="GH-type_carb-bd"/>
</dbReference>
<dbReference type="SUPFAM" id="SSF74650">
    <property type="entry name" value="Galactose mutarotase-like"/>
    <property type="match status" value="1"/>
</dbReference>
<dbReference type="RefSeq" id="WP_048809473.1">
    <property type="nucleotide sequence ID" value="NZ_JYIY01000039.1"/>
</dbReference>
<dbReference type="PATRIC" id="fig|400772.4.peg.191"/>
<dbReference type="CDD" id="cd09022">
    <property type="entry name" value="Aldose_epim_Ec_YihR"/>
    <property type="match status" value="1"/>
</dbReference>
<dbReference type="InterPro" id="IPR008183">
    <property type="entry name" value="Aldose_1/G6P_1-epimerase"/>
</dbReference>
<proteinExistence type="predicted"/>
<evidence type="ECO:0000313" key="1">
    <source>
        <dbReference type="EMBL" id="KJL44192.1"/>
    </source>
</evidence>
<dbReference type="EMBL" id="JYIY01000039">
    <property type="protein sequence ID" value="KJL44192.1"/>
    <property type="molecule type" value="Genomic_DNA"/>
</dbReference>
<dbReference type="GO" id="GO:0004034">
    <property type="term" value="F:aldose 1-epimerase activity"/>
    <property type="evidence" value="ECO:0007669"/>
    <property type="project" value="UniProtKB-EC"/>
</dbReference>
<dbReference type="EC" id="5.1.3.3" evidence="1"/>
<evidence type="ECO:0000313" key="2">
    <source>
        <dbReference type="Proteomes" id="UP000033451"/>
    </source>
</evidence>
<keyword evidence="2" id="KW-1185">Reference proteome</keyword>
<dbReference type="Gene3D" id="2.70.98.10">
    <property type="match status" value="1"/>
</dbReference>
<dbReference type="GO" id="GO:0030246">
    <property type="term" value="F:carbohydrate binding"/>
    <property type="evidence" value="ECO:0007669"/>
    <property type="project" value="InterPro"/>
</dbReference>
<dbReference type="InterPro" id="IPR037480">
    <property type="entry name" value="YihR-like"/>
</dbReference>
<dbReference type="AlphaFoldDB" id="A0A0F0LYJ3"/>
<reference evidence="1 2" key="1">
    <citation type="submission" date="2015-02" db="EMBL/GenBank/DDBJ databases">
        <title>Draft genome sequences of ten Microbacterium spp. with emphasis on heavy metal contaminated environments.</title>
        <authorList>
            <person name="Corretto E."/>
        </authorList>
    </citation>
    <scope>NUCLEOTIDE SEQUENCE [LARGE SCALE GENOMIC DNA]</scope>
    <source>
        <strain evidence="1 2">DSM 18659</strain>
    </source>
</reference>
<dbReference type="GO" id="GO:0006006">
    <property type="term" value="P:glucose metabolic process"/>
    <property type="evidence" value="ECO:0007669"/>
    <property type="project" value="TreeGrafter"/>
</dbReference>
<dbReference type="PANTHER" id="PTHR10091">
    <property type="entry name" value="ALDOSE-1-EPIMERASE"/>
    <property type="match status" value="1"/>
</dbReference>
<name>A0A0F0LYJ3_9MICO</name>
<keyword evidence="1" id="KW-0413">Isomerase</keyword>
<accession>A0A0F0LYJ3</accession>